<feature type="domain" description="Histidine kinase" evidence="11">
    <location>
        <begin position="443"/>
        <end position="657"/>
    </location>
</feature>
<evidence type="ECO:0000256" key="10">
    <source>
        <dbReference type="SAM" id="Phobius"/>
    </source>
</evidence>
<keyword evidence="10" id="KW-0472">Membrane</keyword>
<dbReference type="InterPro" id="IPR010559">
    <property type="entry name" value="Sig_transdc_His_kin_internal"/>
</dbReference>
<dbReference type="InterPro" id="IPR036890">
    <property type="entry name" value="HATPase_C_sf"/>
</dbReference>
<dbReference type="SMART" id="SM00387">
    <property type="entry name" value="HATPase_c"/>
    <property type="match status" value="2"/>
</dbReference>
<dbReference type="InterPro" id="IPR011006">
    <property type="entry name" value="CheY-like_superfamily"/>
</dbReference>
<dbReference type="InterPro" id="IPR005467">
    <property type="entry name" value="His_kinase_dom"/>
</dbReference>
<evidence type="ECO:0000256" key="2">
    <source>
        <dbReference type="ARBA" id="ARBA00012438"/>
    </source>
</evidence>
<dbReference type="InterPro" id="IPR036097">
    <property type="entry name" value="HisK_dim/P_sf"/>
</dbReference>
<feature type="domain" description="Response regulatory" evidence="12">
    <location>
        <begin position="707"/>
        <end position="823"/>
    </location>
</feature>
<feature type="transmembrane region" description="Helical" evidence="10">
    <location>
        <begin position="212"/>
        <end position="238"/>
    </location>
</feature>
<dbReference type="CDD" id="cd00082">
    <property type="entry name" value="HisKA"/>
    <property type="match status" value="1"/>
</dbReference>
<dbReference type="SMART" id="SM00388">
    <property type="entry name" value="HisKA"/>
    <property type="match status" value="1"/>
</dbReference>
<keyword evidence="7 13" id="KW-0067">ATP-binding</keyword>
<evidence type="ECO:0000313" key="13">
    <source>
        <dbReference type="EMBL" id="MFB9754924.1"/>
    </source>
</evidence>
<dbReference type="InterPro" id="IPR004358">
    <property type="entry name" value="Sig_transdc_His_kin-like_C"/>
</dbReference>
<dbReference type="InterPro" id="IPR003594">
    <property type="entry name" value="HATPase_dom"/>
</dbReference>
<dbReference type="SMART" id="SM00448">
    <property type="entry name" value="REC"/>
    <property type="match status" value="1"/>
</dbReference>
<gene>
    <name evidence="13" type="ORF">ACFFNY_25405</name>
</gene>
<evidence type="ECO:0000259" key="11">
    <source>
        <dbReference type="PROSITE" id="PS50109"/>
    </source>
</evidence>
<dbReference type="CDD" id="cd17574">
    <property type="entry name" value="REC_OmpR"/>
    <property type="match status" value="1"/>
</dbReference>
<proteinExistence type="predicted"/>
<dbReference type="SUPFAM" id="SSF52172">
    <property type="entry name" value="CheY-like"/>
    <property type="match status" value="1"/>
</dbReference>
<keyword evidence="10" id="KW-0812">Transmembrane</keyword>
<dbReference type="PROSITE" id="PS50110">
    <property type="entry name" value="RESPONSE_REGULATORY"/>
    <property type="match status" value="1"/>
</dbReference>
<sequence length="1038" mass="116563">MIRLRNYRSQTALKHIAISLLFLGALLGLRTFWHALHATPEPLLAVGGVLDLTGRDLERSRPISLDGEWEFYPGAFVPSGAASASPRLLHVPGDWSSGWPEEKHSSLGYGTYRLRILIDRPMEQPYTFWVQKIEASSALVINGRTEASFGRLAETEEGYSPRMVSYTASYPAADVREIELLVRSANFDNPKSGGMIRSIKFGSQAAIDSMRWYSIGFQLVTFVVLLLHGLYAGILYAFKPQDKTLLIFCLLLLAGSLTVVTDHDNLLMLWLPLNYTWTLKVRILAYMWFSFLVLLLFRKFAYKEAGSPLFTAYTAAFVLYTAFVLAVPVTIVHVSAHFKVFTFFYLFPLVWFFLLIVGLIVRNHRDAVFLLFAAASLATNVIWGVILYKEGGENVYYPLDILAAIVSFSAYWFKRYFRNAEENAKLNEQLRASDRLKDQFLANTSHELRTPLHGIMNIAEMVAFKEKEAMNAKSFKDMELLITISRRMSHMLDDLLDVAKLQEKRITLHKEPLRIQSVAAGVLDMLAYMTEGKAVRLKLDIAESMPAVWADEKRLVQILFNLLHNALKYTEAGTIAISAEARGGNAVIQVSDTGAGMDERTRARIFLPYEQGLNTGGGIGLGLSICKQLVELHGGELEAFSEPGKGSVFQFVLPLANDVPVRHLSERLRDTDRSLDDRDPWIAADAPEEAWSVVQTAAPAFAGKPMNILAVDDDPVNLKVLASILSAEPYNVRLAGSAFEALDLLGSVQWDLLVVDVMMPGMSGYELTRKVRERFSLSELPVLLLTARSQQADIYTGFLAGANDYVTKPVDSMELKYRIWSLTTLKQSVHERLRMEAAYLQAQIHPHFLFNTLNSIMALSDIDSEKMRKLGSAFSSYLRISFDFLNTGELVELSHELELVRAYLYIEKERFEDRLSVQWDLDPDIRLHLPPLTVQPLVENAVRHGLLSRMKGVTVHIRITRQDDSVLVQVQDDGSGIEPEKVRQLLQPSFKDKGGIGLTNTNRRLTQLYGKGLSIESALGEGTTVSFIIPDLDDTERL</sequence>
<reference evidence="13 14" key="1">
    <citation type="submission" date="2024-09" db="EMBL/GenBank/DDBJ databases">
        <authorList>
            <person name="Sun Q."/>
            <person name="Mori K."/>
        </authorList>
    </citation>
    <scope>NUCLEOTIDE SEQUENCE [LARGE SCALE GENOMIC DNA]</scope>
    <source>
        <strain evidence="13 14">JCM 12520</strain>
    </source>
</reference>
<keyword evidence="10" id="KW-1133">Transmembrane helix</keyword>
<dbReference type="PRINTS" id="PR00344">
    <property type="entry name" value="BCTRLSENSOR"/>
</dbReference>
<dbReference type="InterPro" id="IPR003661">
    <property type="entry name" value="HisK_dim/P_dom"/>
</dbReference>
<dbReference type="Gene3D" id="2.60.120.260">
    <property type="entry name" value="Galactose-binding domain-like"/>
    <property type="match status" value="1"/>
</dbReference>
<keyword evidence="5" id="KW-0547">Nucleotide-binding</keyword>
<keyword evidence="8" id="KW-0902">Two-component regulatory system</keyword>
<evidence type="ECO:0000256" key="7">
    <source>
        <dbReference type="ARBA" id="ARBA00022840"/>
    </source>
</evidence>
<evidence type="ECO:0000256" key="6">
    <source>
        <dbReference type="ARBA" id="ARBA00022777"/>
    </source>
</evidence>
<keyword evidence="4" id="KW-0808">Transferase</keyword>
<dbReference type="Pfam" id="PF02518">
    <property type="entry name" value="HATPase_c"/>
    <property type="match status" value="2"/>
</dbReference>
<evidence type="ECO:0000256" key="5">
    <source>
        <dbReference type="ARBA" id="ARBA00022741"/>
    </source>
</evidence>
<evidence type="ECO:0000259" key="12">
    <source>
        <dbReference type="PROSITE" id="PS50110"/>
    </source>
</evidence>
<dbReference type="EMBL" id="JBHMAG010000016">
    <property type="protein sequence ID" value="MFB9754924.1"/>
    <property type="molecule type" value="Genomic_DNA"/>
</dbReference>
<feature type="transmembrane region" description="Helical" evidence="10">
    <location>
        <begin position="281"/>
        <end position="297"/>
    </location>
</feature>
<accession>A0ABV5W2X5</accession>
<dbReference type="Pfam" id="PF06580">
    <property type="entry name" value="His_kinase"/>
    <property type="match status" value="1"/>
</dbReference>
<dbReference type="SUPFAM" id="SSF47384">
    <property type="entry name" value="Homodimeric domain of signal transducing histidine kinase"/>
    <property type="match status" value="1"/>
</dbReference>
<keyword evidence="3 9" id="KW-0597">Phosphoprotein</keyword>
<feature type="transmembrane region" description="Helical" evidence="10">
    <location>
        <begin position="12"/>
        <end position="33"/>
    </location>
</feature>
<feature type="modified residue" description="4-aspartylphosphate" evidence="9">
    <location>
        <position position="756"/>
    </location>
</feature>
<feature type="transmembrane region" description="Helical" evidence="10">
    <location>
        <begin position="368"/>
        <end position="389"/>
    </location>
</feature>
<evidence type="ECO:0000256" key="4">
    <source>
        <dbReference type="ARBA" id="ARBA00022679"/>
    </source>
</evidence>
<dbReference type="PANTHER" id="PTHR43547">
    <property type="entry name" value="TWO-COMPONENT HISTIDINE KINASE"/>
    <property type="match status" value="1"/>
</dbReference>
<feature type="transmembrane region" description="Helical" evidence="10">
    <location>
        <begin position="245"/>
        <end position="261"/>
    </location>
</feature>
<dbReference type="Gene3D" id="3.40.50.2300">
    <property type="match status" value="1"/>
</dbReference>
<dbReference type="InterPro" id="IPR001789">
    <property type="entry name" value="Sig_transdc_resp-reg_receiver"/>
</dbReference>
<keyword evidence="6" id="KW-0418">Kinase</keyword>
<name>A0ABV5W2X5_9BACL</name>
<dbReference type="Gene3D" id="3.30.565.10">
    <property type="entry name" value="Histidine kinase-like ATPase, C-terminal domain"/>
    <property type="match status" value="2"/>
</dbReference>
<feature type="domain" description="Histidine kinase" evidence="11">
    <location>
        <begin position="937"/>
        <end position="1033"/>
    </location>
</feature>
<dbReference type="Pfam" id="PF00512">
    <property type="entry name" value="HisKA"/>
    <property type="match status" value="1"/>
</dbReference>
<evidence type="ECO:0000256" key="3">
    <source>
        <dbReference type="ARBA" id="ARBA00022553"/>
    </source>
</evidence>
<dbReference type="Pfam" id="PF07695">
    <property type="entry name" value="7TMR-DISM_7TM"/>
    <property type="match status" value="1"/>
</dbReference>
<dbReference type="EC" id="2.7.13.3" evidence="2"/>
<dbReference type="RefSeq" id="WP_344909963.1">
    <property type="nucleotide sequence ID" value="NZ_BAAAYO010000008.1"/>
</dbReference>
<dbReference type="SUPFAM" id="SSF55874">
    <property type="entry name" value="ATPase domain of HSP90 chaperone/DNA topoisomerase II/histidine kinase"/>
    <property type="match status" value="2"/>
</dbReference>
<dbReference type="Gene3D" id="1.10.287.130">
    <property type="match status" value="1"/>
</dbReference>
<dbReference type="PANTHER" id="PTHR43547:SF2">
    <property type="entry name" value="HYBRID SIGNAL TRANSDUCTION HISTIDINE KINASE C"/>
    <property type="match status" value="1"/>
</dbReference>
<evidence type="ECO:0000256" key="9">
    <source>
        <dbReference type="PROSITE-ProRule" id="PRU00169"/>
    </source>
</evidence>
<feature type="transmembrane region" description="Helical" evidence="10">
    <location>
        <begin position="309"/>
        <end position="334"/>
    </location>
</feature>
<evidence type="ECO:0000256" key="8">
    <source>
        <dbReference type="ARBA" id="ARBA00023012"/>
    </source>
</evidence>
<dbReference type="PROSITE" id="PS50109">
    <property type="entry name" value="HIS_KIN"/>
    <property type="match status" value="2"/>
</dbReference>
<dbReference type="InterPro" id="IPR011623">
    <property type="entry name" value="7TMR_DISM_rcpt_extracell_dom1"/>
</dbReference>
<dbReference type="Pfam" id="PF00072">
    <property type="entry name" value="Response_reg"/>
    <property type="match status" value="1"/>
</dbReference>
<feature type="transmembrane region" description="Helical" evidence="10">
    <location>
        <begin position="340"/>
        <end position="361"/>
    </location>
</feature>
<evidence type="ECO:0000256" key="1">
    <source>
        <dbReference type="ARBA" id="ARBA00000085"/>
    </source>
</evidence>
<dbReference type="GO" id="GO:0005524">
    <property type="term" value="F:ATP binding"/>
    <property type="evidence" value="ECO:0007669"/>
    <property type="project" value="UniProtKB-KW"/>
</dbReference>
<comment type="caution">
    <text evidence="13">The sequence shown here is derived from an EMBL/GenBank/DDBJ whole genome shotgun (WGS) entry which is preliminary data.</text>
</comment>
<protein>
    <recommendedName>
        <fullName evidence="2">histidine kinase</fullName>
        <ecNumber evidence="2">2.7.13.3</ecNumber>
    </recommendedName>
</protein>
<organism evidence="13 14">
    <name type="scientific">Paenibacillus hodogayensis</name>
    <dbReference type="NCBI Taxonomy" id="279208"/>
    <lineage>
        <taxon>Bacteria</taxon>
        <taxon>Bacillati</taxon>
        <taxon>Bacillota</taxon>
        <taxon>Bacilli</taxon>
        <taxon>Bacillales</taxon>
        <taxon>Paenibacillaceae</taxon>
        <taxon>Paenibacillus</taxon>
    </lineage>
</organism>
<evidence type="ECO:0000313" key="14">
    <source>
        <dbReference type="Proteomes" id="UP001589619"/>
    </source>
</evidence>
<comment type="catalytic activity">
    <reaction evidence="1">
        <text>ATP + protein L-histidine = ADP + protein N-phospho-L-histidine.</text>
        <dbReference type="EC" id="2.7.13.3"/>
    </reaction>
</comment>
<dbReference type="Proteomes" id="UP001589619">
    <property type="component" value="Unassembled WGS sequence"/>
</dbReference>
<keyword evidence="14" id="KW-1185">Reference proteome</keyword>